<name>A0A914DEV5_9BILA</name>
<proteinExistence type="predicted"/>
<dbReference type="AlphaFoldDB" id="A0A914DEV5"/>
<dbReference type="Proteomes" id="UP000887540">
    <property type="component" value="Unplaced"/>
</dbReference>
<evidence type="ECO:0000313" key="2">
    <source>
        <dbReference type="WBParaSite" id="ACRNAN_scaffold23390.g16147.t1"/>
    </source>
</evidence>
<protein>
    <submittedName>
        <fullName evidence="2">Uncharacterized protein</fullName>
    </submittedName>
</protein>
<sequence length="129" mass="14051">MGGNMVSDQGEIIEPSPIDNITDGIPYLIKVASVSCGGCPSAVRQAQCNGKTETPQNGHVLQRFPVYEFYNTETNQTDYTIDILTDSIINSTFAEAYISIVQECMDSGGTLSKNGGCGYKTFDRYCQIQ</sequence>
<reference evidence="2" key="1">
    <citation type="submission" date="2022-11" db="UniProtKB">
        <authorList>
            <consortium name="WormBaseParasite"/>
        </authorList>
    </citation>
    <scope>IDENTIFICATION</scope>
</reference>
<accession>A0A914DEV5</accession>
<keyword evidence="1" id="KW-1185">Reference proteome</keyword>
<organism evidence="1 2">
    <name type="scientific">Acrobeloides nanus</name>
    <dbReference type="NCBI Taxonomy" id="290746"/>
    <lineage>
        <taxon>Eukaryota</taxon>
        <taxon>Metazoa</taxon>
        <taxon>Ecdysozoa</taxon>
        <taxon>Nematoda</taxon>
        <taxon>Chromadorea</taxon>
        <taxon>Rhabditida</taxon>
        <taxon>Tylenchina</taxon>
        <taxon>Cephalobomorpha</taxon>
        <taxon>Cephaloboidea</taxon>
        <taxon>Cephalobidae</taxon>
        <taxon>Acrobeloides</taxon>
    </lineage>
</organism>
<dbReference type="WBParaSite" id="ACRNAN_scaffold23390.g16147.t1">
    <property type="protein sequence ID" value="ACRNAN_scaffold23390.g16147.t1"/>
    <property type="gene ID" value="ACRNAN_scaffold23390.g16147"/>
</dbReference>
<evidence type="ECO:0000313" key="1">
    <source>
        <dbReference type="Proteomes" id="UP000887540"/>
    </source>
</evidence>